<dbReference type="OrthoDB" id="6589387at2759"/>
<evidence type="ECO:0000313" key="3">
    <source>
        <dbReference type="EnsemblMetazoa" id="XP_029347074.1"/>
    </source>
</evidence>
<dbReference type="InterPro" id="IPR036846">
    <property type="entry name" value="GM2-AP_sf"/>
</dbReference>
<feature type="signal peptide" evidence="2">
    <location>
        <begin position="1"/>
        <end position="21"/>
    </location>
</feature>
<dbReference type="KEGG" id="api:115034404"/>
<dbReference type="RefSeq" id="XP_029347074.1">
    <property type="nucleotide sequence ID" value="XM_029491214.1"/>
</dbReference>
<feature type="chain" id="PRO_5035841608" evidence="2">
    <location>
        <begin position="22"/>
        <end position="225"/>
    </location>
</feature>
<dbReference type="AlphaFoldDB" id="A0A8R2JUV9"/>
<accession>A0A8R2JUV9</accession>
<organism evidence="3 4">
    <name type="scientific">Acyrthosiphon pisum</name>
    <name type="common">Pea aphid</name>
    <dbReference type="NCBI Taxonomy" id="7029"/>
    <lineage>
        <taxon>Eukaryota</taxon>
        <taxon>Metazoa</taxon>
        <taxon>Ecdysozoa</taxon>
        <taxon>Arthropoda</taxon>
        <taxon>Hexapoda</taxon>
        <taxon>Insecta</taxon>
        <taxon>Pterygota</taxon>
        <taxon>Neoptera</taxon>
        <taxon>Paraneoptera</taxon>
        <taxon>Hemiptera</taxon>
        <taxon>Sternorrhyncha</taxon>
        <taxon>Aphidomorpha</taxon>
        <taxon>Aphidoidea</taxon>
        <taxon>Aphididae</taxon>
        <taxon>Macrosiphini</taxon>
        <taxon>Acyrthosiphon</taxon>
    </lineage>
</organism>
<keyword evidence="4" id="KW-1185">Reference proteome</keyword>
<name>A0A8R2JUV9_ACYPI</name>
<evidence type="ECO:0000256" key="1">
    <source>
        <dbReference type="ARBA" id="ARBA00022729"/>
    </source>
</evidence>
<protein>
    <submittedName>
        <fullName evidence="3">Uncharacterized protein</fullName>
    </submittedName>
</protein>
<dbReference type="EnsemblMetazoa" id="XM_029491214.1">
    <property type="protein sequence ID" value="XP_029347074.1"/>
    <property type="gene ID" value="LOC115034404"/>
</dbReference>
<reference evidence="4" key="1">
    <citation type="submission" date="2010-06" db="EMBL/GenBank/DDBJ databases">
        <authorList>
            <person name="Jiang H."/>
            <person name="Abraham K."/>
            <person name="Ali S."/>
            <person name="Alsbrooks S.L."/>
            <person name="Anim B.N."/>
            <person name="Anosike U.S."/>
            <person name="Attaway T."/>
            <person name="Bandaranaike D.P."/>
            <person name="Battles P.K."/>
            <person name="Bell S.N."/>
            <person name="Bell A.V."/>
            <person name="Beltran B."/>
            <person name="Bickham C."/>
            <person name="Bustamante Y."/>
            <person name="Caleb T."/>
            <person name="Canada A."/>
            <person name="Cardenas V."/>
            <person name="Carter K."/>
            <person name="Chacko J."/>
            <person name="Chandrabose M.N."/>
            <person name="Chavez D."/>
            <person name="Chavez A."/>
            <person name="Chen L."/>
            <person name="Chu H.-S."/>
            <person name="Claassen K.J."/>
            <person name="Cockrell R."/>
            <person name="Collins M."/>
            <person name="Cooper J.A."/>
            <person name="Cree A."/>
            <person name="Curry S.M."/>
            <person name="Da Y."/>
            <person name="Dao M.D."/>
            <person name="Das B."/>
            <person name="Davila M.-L."/>
            <person name="Davy-Carroll L."/>
            <person name="Denson S."/>
            <person name="Dinh H."/>
            <person name="Ebong V.E."/>
            <person name="Edwards J.R."/>
            <person name="Egan A."/>
            <person name="El-Daye J."/>
            <person name="Escobedo L."/>
            <person name="Fernandez S."/>
            <person name="Fernando P.R."/>
            <person name="Flagg N."/>
            <person name="Forbes L.D."/>
            <person name="Fowler R.G."/>
            <person name="Fu Q."/>
            <person name="Gabisi R.A."/>
            <person name="Ganer J."/>
            <person name="Garbino Pronczuk A."/>
            <person name="Garcia R.M."/>
            <person name="Garner T."/>
            <person name="Garrett T.E."/>
            <person name="Gonzalez D.A."/>
            <person name="Hamid H."/>
            <person name="Hawkins E.S."/>
            <person name="Hirani K."/>
            <person name="Hogues M.E."/>
            <person name="Hollins B."/>
            <person name="Hsiao C.-H."/>
            <person name="Jabil R."/>
            <person name="James M.L."/>
            <person name="Jhangiani S.N."/>
            <person name="Johnson B."/>
            <person name="Johnson Q."/>
            <person name="Joshi V."/>
            <person name="Kalu J.B."/>
            <person name="Kam C."/>
            <person name="Kashfia A."/>
            <person name="Keebler J."/>
            <person name="Kisamo H."/>
            <person name="Kovar C.L."/>
            <person name="Lago L.A."/>
            <person name="Lai C.-Y."/>
            <person name="Laidlaw J."/>
            <person name="Lara F."/>
            <person name="Le T.-K."/>
            <person name="Lee S.L."/>
            <person name="Legall F.H."/>
            <person name="Lemon S.J."/>
            <person name="Lewis L.R."/>
            <person name="Li B."/>
            <person name="Liu Y."/>
            <person name="Liu Y.-S."/>
            <person name="Lopez J."/>
            <person name="Lozado R.J."/>
            <person name="Lu J."/>
            <person name="Madu R.C."/>
            <person name="Maheshwari M."/>
            <person name="Maheshwari R."/>
            <person name="Malloy K."/>
            <person name="Martinez E."/>
            <person name="Mathew T."/>
            <person name="Mercado I.C."/>
            <person name="Mercado C."/>
            <person name="Meyer B."/>
            <person name="Montgomery K."/>
            <person name="Morgan M.B."/>
            <person name="Munidasa M."/>
            <person name="Nazareth L.V."/>
            <person name="Nelson J."/>
            <person name="Ng B.M."/>
            <person name="Nguyen N.B."/>
            <person name="Nguyen P.Q."/>
            <person name="Nguyen T."/>
            <person name="Obregon M."/>
            <person name="Okwuonu G.O."/>
            <person name="Onwere C.G."/>
            <person name="Orozco G."/>
            <person name="Parra A."/>
            <person name="Patel S."/>
            <person name="Patil S."/>
            <person name="Perez A."/>
            <person name="Perez Y."/>
            <person name="Pham C."/>
            <person name="Primus E.L."/>
            <person name="Pu L.-L."/>
            <person name="Puazo M."/>
            <person name="Qin X."/>
            <person name="Quiroz J.B."/>
            <person name="Reese J."/>
            <person name="Richards S."/>
            <person name="Rives C.M."/>
            <person name="Robberts R."/>
            <person name="Ruiz S.J."/>
            <person name="Ruiz M.J."/>
            <person name="Santibanez J."/>
            <person name="Schneider B.W."/>
            <person name="Sisson I."/>
            <person name="Smith M."/>
            <person name="Sodergren E."/>
            <person name="Song X.-Z."/>
            <person name="Song B.B."/>
            <person name="Summersgill H."/>
            <person name="Thelus R."/>
            <person name="Thornton R.D."/>
            <person name="Trejos Z.Y."/>
            <person name="Usmani K."/>
            <person name="Vattathil S."/>
            <person name="Villasana D."/>
            <person name="Walker D.L."/>
            <person name="Wang S."/>
            <person name="Wang K."/>
            <person name="White C.S."/>
            <person name="Williams A.C."/>
            <person name="Williamson J."/>
            <person name="Wilson K."/>
            <person name="Woghiren I.O."/>
            <person name="Woodworth J.R."/>
            <person name="Worley K.C."/>
            <person name="Wright R.A."/>
            <person name="Wu W."/>
            <person name="Young L."/>
            <person name="Zhang L."/>
            <person name="Zhang J."/>
            <person name="Zhu Y."/>
            <person name="Muzny D.M."/>
            <person name="Weinstock G."/>
            <person name="Gibbs R.A."/>
        </authorList>
    </citation>
    <scope>NUCLEOTIDE SEQUENCE [LARGE SCALE GENOMIC DNA]</scope>
    <source>
        <strain evidence="4">LSR1</strain>
    </source>
</reference>
<evidence type="ECO:0000313" key="4">
    <source>
        <dbReference type="Proteomes" id="UP000007819"/>
    </source>
</evidence>
<evidence type="ECO:0000256" key="2">
    <source>
        <dbReference type="SAM" id="SignalP"/>
    </source>
</evidence>
<dbReference type="GeneID" id="115034404"/>
<keyword evidence="1 2" id="KW-0732">Signal</keyword>
<dbReference type="Proteomes" id="UP000007819">
    <property type="component" value="Chromosome A3"/>
</dbReference>
<reference evidence="3" key="2">
    <citation type="submission" date="2022-06" db="UniProtKB">
        <authorList>
            <consortium name="EnsemblMetazoa"/>
        </authorList>
    </citation>
    <scope>IDENTIFICATION</scope>
</reference>
<dbReference type="Gene3D" id="2.70.220.10">
    <property type="entry name" value="Ganglioside GM2 activator"/>
    <property type="match status" value="1"/>
</dbReference>
<sequence>MAALKLIFILIVGDFVKHVMLYNPMLTYTIRFKKVSMHPNILGNFTIQQYRESQFVNGNFTIPPSSFPDKIHYHITNGTFEIGIATLLYPQATDYQWRVTQKFYADEKYVIVVIYRCDSEGINCEYFQTWTITDICPKLKDKNQIWSRWYSSYNPPMVCPIDKVNYRVVNGTFDIDQLILWYSDMTNYQWKVTQKNYAGNIYIGSYVFQISIFSYRKKLKPLLKL</sequence>
<proteinExistence type="predicted"/>